<keyword evidence="5" id="KW-0378">Hydrolase</keyword>
<accession>A0A8X6QII8</accession>
<evidence type="ECO:0000256" key="7">
    <source>
        <dbReference type="ARBA" id="ARBA00023180"/>
    </source>
</evidence>
<evidence type="ECO:0000256" key="1">
    <source>
        <dbReference type="ARBA" id="ARBA00000032"/>
    </source>
</evidence>
<evidence type="ECO:0000256" key="6">
    <source>
        <dbReference type="ARBA" id="ARBA00023157"/>
    </source>
</evidence>
<dbReference type="Proteomes" id="UP000887013">
    <property type="component" value="Unassembled WGS sequence"/>
</dbReference>
<dbReference type="GO" id="GO:0003993">
    <property type="term" value="F:acid phosphatase activity"/>
    <property type="evidence" value="ECO:0007669"/>
    <property type="project" value="UniProtKB-EC"/>
</dbReference>
<dbReference type="OrthoDB" id="6425998at2759"/>
<keyword evidence="10" id="KW-1185">Reference proteome</keyword>
<feature type="chain" id="PRO_5036481570" description="acid phosphatase" evidence="8">
    <location>
        <begin position="20"/>
        <end position="404"/>
    </location>
</feature>
<reference evidence="9" key="1">
    <citation type="submission" date="2020-08" db="EMBL/GenBank/DDBJ databases">
        <title>Multicomponent nature underlies the extraordinary mechanical properties of spider dragline silk.</title>
        <authorList>
            <person name="Kono N."/>
            <person name="Nakamura H."/>
            <person name="Mori M."/>
            <person name="Yoshida Y."/>
            <person name="Ohtoshi R."/>
            <person name="Malay A.D."/>
            <person name="Moran D.A.P."/>
            <person name="Tomita M."/>
            <person name="Numata K."/>
            <person name="Arakawa K."/>
        </authorList>
    </citation>
    <scope>NUCLEOTIDE SEQUENCE</scope>
</reference>
<evidence type="ECO:0000313" key="9">
    <source>
        <dbReference type="EMBL" id="GFU28561.1"/>
    </source>
</evidence>
<protein>
    <recommendedName>
        <fullName evidence="3">acid phosphatase</fullName>
        <ecNumber evidence="3">3.1.3.2</ecNumber>
    </recommendedName>
</protein>
<comment type="catalytic activity">
    <reaction evidence="1">
        <text>a phosphate monoester + H2O = an alcohol + phosphate</text>
        <dbReference type="Rhea" id="RHEA:15017"/>
        <dbReference type="ChEBI" id="CHEBI:15377"/>
        <dbReference type="ChEBI" id="CHEBI:30879"/>
        <dbReference type="ChEBI" id="CHEBI:43474"/>
        <dbReference type="ChEBI" id="CHEBI:67140"/>
        <dbReference type="EC" id="3.1.3.2"/>
    </reaction>
</comment>
<evidence type="ECO:0000256" key="4">
    <source>
        <dbReference type="ARBA" id="ARBA00022729"/>
    </source>
</evidence>
<keyword evidence="6" id="KW-1015">Disulfide bond</keyword>
<comment type="similarity">
    <text evidence="2">Belongs to the histidine acid phosphatase family.</text>
</comment>
<dbReference type="PANTHER" id="PTHR11567:SF211">
    <property type="entry name" value="PROSTATIC ACID PHOSPHATASE"/>
    <property type="match status" value="1"/>
</dbReference>
<keyword evidence="4 8" id="KW-0732">Signal</keyword>
<organism evidence="9 10">
    <name type="scientific">Nephila pilipes</name>
    <name type="common">Giant wood spider</name>
    <name type="synonym">Nephila maculata</name>
    <dbReference type="NCBI Taxonomy" id="299642"/>
    <lineage>
        <taxon>Eukaryota</taxon>
        <taxon>Metazoa</taxon>
        <taxon>Ecdysozoa</taxon>
        <taxon>Arthropoda</taxon>
        <taxon>Chelicerata</taxon>
        <taxon>Arachnida</taxon>
        <taxon>Araneae</taxon>
        <taxon>Araneomorphae</taxon>
        <taxon>Entelegynae</taxon>
        <taxon>Araneoidea</taxon>
        <taxon>Nephilidae</taxon>
        <taxon>Nephila</taxon>
    </lineage>
</organism>
<dbReference type="InterPro" id="IPR050645">
    <property type="entry name" value="Histidine_acid_phosphatase"/>
</dbReference>
<gene>
    <name evidence="9" type="primary">acp4</name>
    <name evidence="9" type="ORF">NPIL_140221</name>
</gene>
<dbReference type="AlphaFoldDB" id="A0A8X6QII8"/>
<dbReference type="EMBL" id="BMAW01129033">
    <property type="protein sequence ID" value="GFU28561.1"/>
    <property type="molecule type" value="Genomic_DNA"/>
</dbReference>
<evidence type="ECO:0000256" key="3">
    <source>
        <dbReference type="ARBA" id="ARBA00012646"/>
    </source>
</evidence>
<proteinExistence type="inferred from homology"/>
<dbReference type="PANTHER" id="PTHR11567">
    <property type="entry name" value="ACID PHOSPHATASE-RELATED"/>
    <property type="match status" value="1"/>
</dbReference>
<name>A0A8X6QII8_NEPPI</name>
<evidence type="ECO:0000256" key="5">
    <source>
        <dbReference type="ARBA" id="ARBA00022801"/>
    </source>
</evidence>
<dbReference type="InterPro" id="IPR029033">
    <property type="entry name" value="His_PPase_superfam"/>
</dbReference>
<feature type="signal peptide" evidence="8">
    <location>
        <begin position="1"/>
        <end position="19"/>
    </location>
</feature>
<keyword evidence="7" id="KW-0325">Glycoprotein</keyword>
<dbReference type="Gene3D" id="3.40.50.1240">
    <property type="entry name" value="Phosphoglycerate mutase-like"/>
    <property type="match status" value="1"/>
</dbReference>
<dbReference type="Pfam" id="PF00328">
    <property type="entry name" value="His_Phos_2"/>
    <property type="match status" value="1"/>
</dbReference>
<evidence type="ECO:0000256" key="8">
    <source>
        <dbReference type="SAM" id="SignalP"/>
    </source>
</evidence>
<sequence>MWKYLILIVLLCHFQKDQAQDESPDSGRELTYLQILTTNAFYAPLSLYAQDENTADDWPEGLGLLPKLGKLQQYELGKFLRKRYDHFITTDPGEVDAFSSFEDRSTVSLLSLLASLYAPTEEWQFMPGFKWQPIVISYMEEDDIFFNYQDVCEKYWDDLSKHMNSDPVKEILEQDAFLYEYLRENSGNVVDDWIDVARLYDTIEKEQKAGLKVPRWARMYLQDMKRITDFAYTWHYNTTTSLQLKVGSLIDLLTVRMRVKALPQDPSPLIKVSIYVTHDWNLAALLSVMRLSNGLRPPPCATISFEMYREGKEHTIRTLFFNSTHPETGVDQEPHLLILEGCTEYCPLSTFVQFFHDVIPEDYNEVCGENVESLETTDEAEGKEQSPIYPMYYKMKEITRVAQL</sequence>
<evidence type="ECO:0000256" key="2">
    <source>
        <dbReference type="ARBA" id="ARBA00005375"/>
    </source>
</evidence>
<dbReference type="SUPFAM" id="SSF53254">
    <property type="entry name" value="Phosphoglycerate mutase-like"/>
    <property type="match status" value="1"/>
</dbReference>
<dbReference type="EC" id="3.1.3.2" evidence="3"/>
<dbReference type="InterPro" id="IPR000560">
    <property type="entry name" value="His_Pase_clade-2"/>
</dbReference>
<evidence type="ECO:0000313" key="10">
    <source>
        <dbReference type="Proteomes" id="UP000887013"/>
    </source>
</evidence>
<comment type="caution">
    <text evidence="9">The sequence shown here is derived from an EMBL/GenBank/DDBJ whole genome shotgun (WGS) entry which is preliminary data.</text>
</comment>